<sequence length="59" mass="6326">MSLLKLNDEGNSAPGCLFWIGGQNLGKPSELKLLLFTQPSVKTDKAAFKFGQSKPFGLG</sequence>
<dbReference type="EMBL" id="CP012830">
    <property type="protein sequence ID" value="ALH99541.1"/>
    <property type="molecule type" value="Genomic_DNA"/>
</dbReference>
<dbReference type="Proteomes" id="UP000066487">
    <property type="component" value="Chromosome"/>
</dbReference>
<organism evidence="1 2">
    <name type="scientific">Pseudomonas fluorescens</name>
    <dbReference type="NCBI Taxonomy" id="294"/>
    <lineage>
        <taxon>Bacteria</taxon>
        <taxon>Pseudomonadati</taxon>
        <taxon>Pseudomonadota</taxon>
        <taxon>Gammaproteobacteria</taxon>
        <taxon>Pseudomonadales</taxon>
        <taxon>Pseudomonadaceae</taxon>
        <taxon>Pseudomonas</taxon>
    </lineage>
</organism>
<accession>A0A0N9W9E8</accession>
<dbReference type="AlphaFoldDB" id="A0A0N9W9E8"/>
<reference evidence="2" key="1">
    <citation type="submission" date="2015-09" db="EMBL/GenBank/DDBJ databases">
        <title>Whole genome sequence of Pseudomonas fluorescens FW300-N2E3.</title>
        <authorList>
            <person name="Ray J."/>
            <person name="Melnyk R."/>
            <person name="Deutschbauer A."/>
        </authorList>
    </citation>
    <scope>NUCLEOTIDE SEQUENCE [LARGE SCALE GENOMIC DNA]</scope>
    <source>
        <strain evidence="2">FW300-N2E3</strain>
    </source>
</reference>
<proteinExistence type="predicted"/>
<reference evidence="1 2" key="2">
    <citation type="journal article" date="2018" name="Nature">
        <title>Mutant phenotypes for thousands of bacterial genes of unknown function.</title>
        <authorList>
            <person name="Price M.N."/>
            <person name="Wetmore K.M."/>
            <person name="Waters R.J."/>
            <person name="Callaghan M."/>
            <person name="Ray J."/>
            <person name="Liu H."/>
            <person name="Kuehl J.V."/>
            <person name="Melnyk R.A."/>
            <person name="Lamson J.S."/>
            <person name="Suh Y."/>
            <person name="Carlson H.K."/>
            <person name="Esquivel Z."/>
            <person name="Sadeeshkumar H."/>
            <person name="Chakraborty R."/>
            <person name="Zane G.M."/>
            <person name="Rubin B.E."/>
            <person name="Wall J.D."/>
            <person name="Visel A."/>
            <person name="Bristow J."/>
            <person name="Blow M.J."/>
            <person name="Arkin A.P."/>
            <person name="Deutschbauer A.M."/>
        </authorList>
    </citation>
    <scope>NUCLEOTIDE SEQUENCE [LARGE SCALE GENOMIC DNA]</scope>
    <source>
        <strain evidence="1 2">FW300-N2E3</strain>
    </source>
</reference>
<evidence type="ECO:0000313" key="1">
    <source>
        <dbReference type="EMBL" id="ALH99541.1"/>
    </source>
</evidence>
<protein>
    <submittedName>
        <fullName evidence="1">Uncharacterized protein</fullName>
    </submittedName>
</protein>
<evidence type="ECO:0000313" key="2">
    <source>
        <dbReference type="Proteomes" id="UP000066487"/>
    </source>
</evidence>
<name>A0A0N9W9E8_PSEFL</name>
<gene>
    <name evidence="1" type="ORF">AO353_00240</name>
</gene>